<keyword evidence="2 10" id="KW-0963">Cytoplasm</keyword>
<feature type="domain" description="Lon proteolytic" evidence="16">
    <location>
        <begin position="590"/>
        <end position="771"/>
    </location>
</feature>
<dbReference type="SUPFAM" id="SSF54211">
    <property type="entry name" value="Ribosomal protein S5 domain 2-like"/>
    <property type="match status" value="1"/>
</dbReference>
<evidence type="ECO:0000313" key="18">
    <source>
        <dbReference type="EMBL" id="TYB35997.1"/>
    </source>
</evidence>
<comment type="catalytic activity">
    <reaction evidence="9 10 11 14">
        <text>Hydrolysis of proteins in presence of ATP.</text>
        <dbReference type="EC" id="3.4.21.53"/>
    </reaction>
</comment>
<feature type="active site" evidence="10 12">
    <location>
        <position position="720"/>
    </location>
</feature>
<dbReference type="GO" id="GO:0004252">
    <property type="term" value="F:serine-type endopeptidase activity"/>
    <property type="evidence" value="ECO:0007669"/>
    <property type="project" value="UniProtKB-UniRule"/>
</dbReference>
<evidence type="ECO:0000256" key="2">
    <source>
        <dbReference type="ARBA" id="ARBA00022490"/>
    </source>
</evidence>
<keyword evidence="3 10" id="KW-0645">Protease</keyword>
<dbReference type="SMART" id="SM00382">
    <property type="entry name" value="AAA"/>
    <property type="match status" value="1"/>
</dbReference>
<evidence type="ECO:0000256" key="9">
    <source>
        <dbReference type="ARBA" id="ARBA00050665"/>
    </source>
</evidence>
<gene>
    <name evidence="10 18" type="primary">lon</name>
    <name evidence="18" type="ORF">FXF49_01070</name>
</gene>
<evidence type="ECO:0000256" key="6">
    <source>
        <dbReference type="ARBA" id="ARBA00022825"/>
    </source>
</evidence>
<feature type="domain" description="Lon N-terminal" evidence="17">
    <location>
        <begin position="8"/>
        <end position="201"/>
    </location>
</feature>
<dbReference type="Proteomes" id="UP000323337">
    <property type="component" value="Unassembled WGS sequence"/>
</dbReference>
<dbReference type="SUPFAM" id="SSF88697">
    <property type="entry name" value="PUA domain-like"/>
    <property type="match status" value="1"/>
</dbReference>
<evidence type="ECO:0000256" key="13">
    <source>
        <dbReference type="PIRSR" id="PIRSR001174-2"/>
    </source>
</evidence>
<comment type="function">
    <text evidence="10">ATP-dependent serine protease that mediates the selective degradation of mutant and abnormal proteins as well as certain short-lived regulatory proteins. Required for cellular homeostasis and for survival from DNA damage and developmental changes induced by stress. Degrades polypeptides processively to yield small peptide fragments that are 5 to 10 amino acids long. Binds to DNA in a double-stranded, site-specific manner.</text>
</comment>
<dbReference type="GO" id="GO:0005524">
    <property type="term" value="F:ATP binding"/>
    <property type="evidence" value="ECO:0007669"/>
    <property type="project" value="UniProtKB-UniRule"/>
</dbReference>
<dbReference type="Pfam" id="PF00004">
    <property type="entry name" value="AAA"/>
    <property type="match status" value="1"/>
</dbReference>
<dbReference type="GO" id="GO:0006515">
    <property type="term" value="P:protein quality control for misfolded or incompletely synthesized proteins"/>
    <property type="evidence" value="ECO:0007669"/>
    <property type="project" value="UniProtKB-UniRule"/>
</dbReference>
<evidence type="ECO:0000256" key="12">
    <source>
        <dbReference type="PIRSR" id="PIRSR001174-1"/>
    </source>
</evidence>
<keyword evidence="4 10" id="KW-0547">Nucleotide-binding</keyword>
<dbReference type="FunFam" id="1.20.5.5270:FF:000002">
    <property type="entry name" value="Lon protease homolog"/>
    <property type="match status" value="1"/>
</dbReference>
<dbReference type="InterPro" id="IPR003111">
    <property type="entry name" value="Lon_prtase_N"/>
</dbReference>
<comment type="similarity">
    <text evidence="10 11 14 15">Belongs to the peptidase S16 family.</text>
</comment>
<dbReference type="InterPro" id="IPR003959">
    <property type="entry name" value="ATPase_AAA_core"/>
</dbReference>
<comment type="subunit">
    <text evidence="10 11">Homohexamer. Organized in a ring with a central cavity.</text>
</comment>
<dbReference type="EMBL" id="VSIV01000030">
    <property type="protein sequence ID" value="TYB35997.1"/>
    <property type="molecule type" value="Genomic_DNA"/>
</dbReference>
<dbReference type="Pfam" id="PF22667">
    <property type="entry name" value="Lon_lid"/>
    <property type="match status" value="1"/>
</dbReference>
<dbReference type="CDD" id="cd19500">
    <property type="entry name" value="RecA-like_Lon"/>
    <property type="match status" value="1"/>
</dbReference>
<dbReference type="GO" id="GO:0016887">
    <property type="term" value="F:ATP hydrolysis activity"/>
    <property type="evidence" value="ECO:0007669"/>
    <property type="project" value="UniProtKB-UniRule"/>
</dbReference>
<dbReference type="PIRSF" id="PIRSF001174">
    <property type="entry name" value="Lon_proteas"/>
    <property type="match status" value="1"/>
</dbReference>
<dbReference type="InterPro" id="IPR027543">
    <property type="entry name" value="Lon_bac"/>
</dbReference>
<keyword evidence="8 10" id="KW-0346">Stress response</keyword>
<evidence type="ECO:0000259" key="16">
    <source>
        <dbReference type="PROSITE" id="PS51786"/>
    </source>
</evidence>
<evidence type="ECO:0000256" key="5">
    <source>
        <dbReference type="ARBA" id="ARBA00022801"/>
    </source>
</evidence>
<keyword evidence="7 10" id="KW-0067">ATP-binding</keyword>
<comment type="caution">
    <text evidence="18">The sequence shown here is derived from an EMBL/GenBank/DDBJ whole genome shotgun (WGS) entry which is preliminary data.</text>
</comment>
<feature type="binding site" evidence="10 13">
    <location>
        <begin position="353"/>
        <end position="360"/>
    </location>
    <ligand>
        <name>ATP</name>
        <dbReference type="ChEBI" id="CHEBI:30616"/>
    </ligand>
</feature>
<evidence type="ECO:0000256" key="15">
    <source>
        <dbReference type="RuleBase" id="RU000591"/>
    </source>
</evidence>
<organism evidence="18 19">
    <name type="scientific">Flexistipes sinusarabici</name>
    <dbReference type="NCBI Taxonomy" id="2352"/>
    <lineage>
        <taxon>Bacteria</taxon>
        <taxon>Pseudomonadati</taxon>
        <taxon>Deferribacterota</taxon>
        <taxon>Deferribacteres</taxon>
        <taxon>Deferribacterales</taxon>
        <taxon>Flexistipitaceae</taxon>
        <taxon>Flexistipes</taxon>
    </lineage>
</organism>
<dbReference type="InterPro" id="IPR054594">
    <property type="entry name" value="Lon_lid"/>
</dbReference>
<name>A0A5D0MV35_FLESI</name>
<dbReference type="GO" id="GO:0005737">
    <property type="term" value="C:cytoplasm"/>
    <property type="evidence" value="ECO:0007669"/>
    <property type="project" value="UniProtKB-SubCell"/>
</dbReference>
<dbReference type="HAMAP" id="MF_01973">
    <property type="entry name" value="lon_bact"/>
    <property type="match status" value="1"/>
</dbReference>
<dbReference type="PRINTS" id="PR00830">
    <property type="entry name" value="ENDOLAPTASE"/>
</dbReference>
<evidence type="ECO:0000256" key="7">
    <source>
        <dbReference type="ARBA" id="ARBA00022840"/>
    </source>
</evidence>
<dbReference type="GO" id="GO:0034605">
    <property type="term" value="P:cellular response to heat"/>
    <property type="evidence" value="ECO:0007669"/>
    <property type="project" value="UniProtKB-UniRule"/>
</dbReference>
<dbReference type="PROSITE" id="PS51787">
    <property type="entry name" value="LON_N"/>
    <property type="match status" value="1"/>
</dbReference>
<dbReference type="Gene3D" id="1.10.8.60">
    <property type="match status" value="1"/>
</dbReference>
<dbReference type="SUPFAM" id="SSF52540">
    <property type="entry name" value="P-loop containing nucleoside triphosphate hydrolases"/>
    <property type="match status" value="1"/>
</dbReference>
<dbReference type="AlphaFoldDB" id="A0A5D0MV35"/>
<dbReference type="NCBIfam" id="TIGR00763">
    <property type="entry name" value="lon"/>
    <property type="match status" value="1"/>
</dbReference>
<protein>
    <recommendedName>
        <fullName evidence="10 11">Lon protease</fullName>
        <ecNumber evidence="10 11">3.4.21.53</ecNumber>
    </recommendedName>
    <alternativeName>
        <fullName evidence="10">ATP-dependent protease La</fullName>
    </alternativeName>
</protein>
<dbReference type="InterPro" id="IPR008268">
    <property type="entry name" value="Peptidase_S16_AS"/>
</dbReference>
<dbReference type="InterPro" id="IPR020568">
    <property type="entry name" value="Ribosomal_Su5_D2-typ_SF"/>
</dbReference>
<evidence type="ECO:0000256" key="11">
    <source>
        <dbReference type="PIRNR" id="PIRNR001174"/>
    </source>
</evidence>
<dbReference type="EC" id="3.4.21.53" evidence="10 11"/>
<dbReference type="RefSeq" id="WP_303700068.1">
    <property type="nucleotide sequence ID" value="NZ_VSIV01000030.1"/>
</dbReference>
<dbReference type="PANTHER" id="PTHR10046">
    <property type="entry name" value="ATP DEPENDENT LON PROTEASE FAMILY MEMBER"/>
    <property type="match status" value="1"/>
</dbReference>
<evidence type="ECO:0000313" key="19">
    <source>
        <dbReference type="Proteomes" id="UP000323337"/>
    </source>
</evidence>
<evidence type="ECO:0000256" key="14">
    <source>
        <dbReference type="PROSITE-ProRule" id="PRU01122"/>
    </source>
</evidence>
<dbReference type="GO" id="GO:0043565">
    <property type="term" value="F:sequence-specific DNA binding"/>
    <property type="evidence" value="ECO:0007669"/>
    <property type="project" value="UniProtKB-UniRule"/>
</dbReference>
<feature type="active site" evidence="10 12">
    <location>
        <position position="677"/>
    </location>
</feature>
<dbReference type="InterPro" id="IPR027065">
    <property type="entry name" value="Lon_Prtase"/>
</dbReference>
<dbReference type="Pfam" id="PF02190">
    <property type="entry name" value="LON_substr_bdg"/>
    <property type="match status" value="1"/>
</dbReference>
<accession>A0A5D0MV35</accession>
<dbReference type="InterPro" id="IPR003593">
    <property type="entry name" value="AAA+_ATPase"/>
</dbReference>
<evidence type="ECO:0000256" key="4">
    <source>
        <dbReference type="ARBA" id="ARBA00022741"/>
    </source>
</evidence>
<evidence type="ECO:0000256" key="8">
    <source>
        <dbReference type="ARBA" id="ARBA00023016"/>
    </source>
</evidence>
<dbReference type="PROSITE" id="PS51786">
    <property type="entry name" value="LON_PROTEOLYTIC"/>
    <property type="match status" value="1"/>
</dbReference>
<dbReference type="InterPro" id="IPR015947">
    <property type="entry name" value="PUA-like_sf"/>
</dbReference>
<dbReference type="Gene3D" id="1.20.5.5270">
    <property type="match status" value="1"/>
</dbReference>
<dbReference type="Gene3D" id="3.30.230.10">
    <property type="match status" value="1"/>
</dbReference>
<dbReference type="SMART" id="SM00464">
    <property type="entry name" value="LON"/>
    <property type="match status" value="1"/>
</dbReference>
<sequence length="777" mass="87962">MADKTEQFSLIPLRDIVIFPTMVSPVFVGRKKSINALDVAGDTDKKIFLVLQKDPGVNDPGKEDLYSVGVVADILQVLKLPDGSIKVLVEGAYRAKLKDLFAEEECTYVNVRPYEDKNDDEKRYRYLKESLMQHFKEFAQSENKIPKELYDSVVKMDDLNNLSYMIASNLSIRVNEQQEILEKTSLSERVEKIIEFIETEIEIKKIDKKIKQRVKSQMTKTQREYYLNEQIKAINKELGRDEDIKADIEELQTAINEKKMPKIVKEKAEKELKKLRIMPPMSAETTVVRNYLDWIVSLPWGEYTEDILDLEKAENILNRDHYGLEKPKERILEFLAVKKFSERIKGPILCFVGPPGVGKTSLAKSIAESMNRNFVRLSLGGVRDEAEIRGHRRTYIGSMPGKIIQSVRRAESMNPVFLLDEIDKLGMDFRGDPSSALLEALDPEQNNSFSDHYLEVDFDLSKVFFITTANTVESIPHALLDRMEVIRIPGYTEREKLNIAEKYLFPKQLSEHNIPAEKVDIAENAILDVIRYYTKEAGVRNLERELASIIRKAAKRLVTDSKVSSVKVTRKNLENLLGVKRFRLEHVEESEDVGVATGLAWTPYGGDILQTEVAAYEGNGQLQITGHIGDVMQESARTALSVVKSRARRFQVPSYKFKDFDIHLHVPEGAVPKDGPSAGITMATAILSALSDIYVDCNIAMSGEINLRGKVLPVGGIKEKVLAAHRAGVKKVILPEENRKDLTEVPSDVKKQISVVFAKTIDDVFDIVLKTKTKEMG</sequence>
<dbReference type="InterPro" id="IPR014721">
    <property type="entry name" value="Ribsml_uS5_D2-typ_fold_subgr"/>
</dbReference>
<dbReference type="Gene3D" id="2.30.130.40">
    <property type="entry name" value="LON domain-like"/>
    <property type="match status" value="1"/>
</dbReference>
<dbReference type="Pfam" id="PF05362">
    <property type="entry name" value="Lon_C"/>
    <property type="match status" value="1"/>
</dbReference>
<keyword evidence="6 10" id="KW-0720">Serine protease</keyword>
<proteinExistence type="evidence at transcript level"/>
<dbReference type="InterPro" id="IPR004815">
    <property type="entry name" value="Lon_bac/euk-typ"/>
</dbReference>
<keyword evidence="5 10" id="KW-0378">Hydrolase</keyword>
<dbReference type="GO" id="GO:0004176">
    <property type="term" value="F:ATP-dependent peptidase activity"/>
    <property type="evidence" value="ECO:0007669"/>
    <property type="project" value="UniProtKB-UniRule"/>
</dbReference>
<dbReference type="PROSITE" id="PS01046">
    <property type="entry name" value="LON_SER"/>
    <property type="match status" value="1"/>
</dbReference>
<dbReference type="InterPro" id="IPR008269">
    <property type="entry name" value="Lon_proteolytic"/>
</dbReference>
<dbReference type="Gene3D" id="1.20.58.1480">
    <property type="match status" value="1"/>
</dbReference>
<evidence type="ECO:0000256" key="3">
    <source>
        <dbReference type="ARBA" id="ARBA00022670"/>
    </source>
</evidence>
<comment type="induction">
    <text evidence="10">By heat shock.</text>
</comment>
<evidence type="ECO:0000256" key="1">
    <source>
        <dbReference type="ARBA" id="ARBA00004496"/>
    </source>
</evidence>
<dbReference type="Gene3D" id="3.40.50.300">
    <property type="entry name" value="P-loop containing nucleotide triphosphate hydrolases"/>
    <property type="match status" value="1"/>
</dbReference>
<dbReference type="InterPro" id="IPR046336">
    <property type="entry name" value="Lon_prtase_N_sf"/>
</dbReference>
<evidence type="ECO:0000259" key="17">
    <source>
        <dbReference type="PROSITE" id="PS51787"/>
    </source>
</evidence>
<dbReference type="NCBIfam" id="NF008053">
    <property type="entry name" value="PRK10787.1"/>
    <property type="match status" value="1"/>
</dbReference>
<dbReference type="FunFam" id="3.40.50.300:FF:000021">
    <property type="entry name" value="Lon protease homolog"/>
    <property type="match status" value="1"/>
</dbReference>
<dbReference type="InterPro" id="IPR027417">
    <property type="entry name" value="P-loop_NTPase"/>
</dbReference>
<reference evidence="18 19" key="1">
    <citation type="submission" date="2019-08" db="EMBL/GenBank/DDBJ databases">
        <title>Genomic characterization of a novel candidate phylum (ARYD3) from a high temperature, high salinity tertiary oil reservoir in north central Oklahoma, USA.</title>
        <authorList>
            <person name="Youssef N.H."/>
            <person name="Yadav A."/>
            <person name="Elshahed M.S."/>
        </authorList>
    </citation>
    <scope>NUCLEOTIDE SEQUENCE [LARGE SCALE GENOMIC DNA]</scope>
    <source>
        <strain evidence="18">ARYD1</strain>
    </source>
</reference>
<comment type="subcellular location">
    <subcellularLocation>
        <location evidence="1 10 11">Cytoplasm</location>
    </subcellularLocation>
</comment>
<evidence type="ECO:0000256" key="10">
    <source>
        <dbReference type="HAMAP-Rule" id="MF_01973"/>
    </source>
</evidence>